<protein>
    <submittedName>
        <fullName evidence="2">DUF115 domain-containing protein</fullName>
    </submittedName>
</protein>
<dbReference type="SUPFAM" id="SSF53448">
    <property type="entry name" value="Nucleotide-diphospho-sugar transferases"/>
    <property type="match status" value="1"/>
</dbReference>
<evidence type="ECO:0000259" key="1">
    <source>
        <dbReference type="Pfam" id="PF01973"/>
    </source>
</evidence>
<dbReference type="Pfam" id="PF01973">
    <property type="entry name" value="MptE-like"/>
    <property type="match status" value="1"/>
</dbReference>
<keyword evidence="3" id="KW-1185">Reference proteome</keyword>
<organism evidence="2 3">
    <name type="scientific">Thalassovita mangrovi</name>
    <dbReference type="NCBI Taxonomy" id="2692236"/>
    <lineage>
        <taxon>Bacteria</taxon>
        <taxon>Pseudomonadati</taxon>
        <taxon>Pseudomonadota</taxon>
        <taxon>Alphaproteobacteria</taxon>
        <taxon>Rhodobacterales</taxon>
        <taxon>Roseobacteraceae</taxon>
        <taxon>Thalassovita</taxon>
    </lineage>
</organism>
<evidence type="ECO:0000313" key="2">
    <source>
        <dbReference type="EMBL" id="MYM55860.1"/>
    </source>
</evidence>
<dbReference type="InterPro" id="IPR002826">
    <property type="entry name" value="MptE-like"/>
</dbReference>
<gene>
    <name evidence="2" type="ORF">GR167_11145</name>
</gene>
<accession>A0A6L8LMT0</accession>
<dbReference type="AlphaFoldDB" id="A0A6L8LMT0"/>
<feature type="domain" description="6-hydroxymethylpterin diphosphokinase MptE-like" evidence="1">
    <location>
        <begin position="629"/>
        <end position="789"/>
    </location>
</feature>
<proteinExistence type="predicted"/>
<dbReference type="Gene3D" id="3.90.550.10">
    <property type="entry name" value="Spore Coat Polysaccharide Biosynthesis Protein SpsA, Chain A"/>
    <property type="match status" value="1"/>
</dbReference>
<evidence type="ECO:0000313" key="3">
    <source>
        <dbReference type="Proteomes" id="UP000479043"/>
    </source>
</evidence>
<dbReference type="SUPFAM" id="SSF52266">
    <property type="entry name" value="SGNH hydrolase"/>
    <property type="match status" value="1"/>
</dbReference>
<dbReference type="Gene3D" id="3.90.1480.10">
    <property type="entry name" value="Alpha-2,3-sialyltransferase"/>
    <property type="match status" value="1"/>
</dbReference>
<dbReference type="InterPro" id="IPR029044">
    <property type="entry name" value="Nucleotide-diphossugar_trans"/>
</dbReference>
<name>A0A6L8LMT0_9RHOB</name>
<sequence length="966" mass="111166">MPVSKSGKRKVLIFTDSRGQHKPAGTNHDIFAERLAKDDRLEVDMYLCPMKWTMTTDFLDQFPKEKLAQYDQVILYTGIVEWSPRPAKSALEDLYDNPNSINENNLGLNTRDYSKKIVNNKKAFMDSVFGADAMARHLASPYETEYEGQKTNNMYSLDMAKAHLLPRLKEIPNLIFISANRFVKGWEGDFKRGRPANIDLTHRYSDLFATELKAAGVPVVDLRAWDDTEVQEYTCDNIHLTQKGSDYIYGKLMENMGMDRDEAQETHRIDFQIPDYKFEGFRPIERITPNKRPSIMKLANCTDPYLATLIIGVRHNPSSPERLENLRFLLKWIDHYYGDLFDVLLIEQDSEQRLNLKDLNAKDYVRHEFIYNPAEYNRGWGYNAAVKHYCPDAKVVALMDTDVLTGPNFLRDVLDCHDKIDVASPYMNIYYTDAAEAEQVKQTMNLTHLSDIKRIKNPVTVAGGIVVWNRSRYMSIKGFEQYVGYSCEDRAMDVTIFNHIDKSRVRISPYTYVHLYHASDQAGRVRFEEILAHLNKEYKCYYDKTLSPFEFIHKNCEHVTSGKTIEMMLKRTRDFGDLDLYRRGDPLTINGLRQIAPTGIRKEDTVFPPDFKGLEDYPEREIYPNMPAPDTEELRALYNQFEGERCFIIGNGPSLNKHDLSLLNGEYSFGVNSFYYKTRESGFRPTFYVVEDSSVMKENIEEIREYEAPFKFFPTLYKKLHPKTPNTFFFEMNRGFYERSSPNYAVPRFSTDASRVLYCGQSVTYINLQLAFFMGFTEVYLIGMDFDYVIPKSHKRTGDVLLSDTDDPNHFHKDYFGKGKTWKDPKLERVLMNYRQADIAYSAVNRKIYNATVGGKLEVFDRVDYDLLLADPATGKKRDVRIAPPVTQPGSLRRQMGLEDVATAPAGSGDNSLSNLAAQLMLDPAGMKPRIMPGGDLAAKVDSLLNDKGPAADHFVKVREWALSQS</sequence>
<dbReference type="Proteomes" id="UP000479043">
    <property type="component" value="Unassembled WGS sequence"/>
</dbReference>
<dbReference type="EMBL" id="WWEN01000004">
    <property type="protein sequence ID" value="MYM55860.1"/>
    <property type="molecule type" value="Genomic_DNA"/>
</dbReference>
<comment type="caution">
    <text evidence="2">The sequence shown here is derived from an EMBL/GenBank/DDBJ whole genome shotgun (WGS) entry which is preliminary data.</text>
</comment>
<reference evidence="2 3" key="1">
    <citation type="submission" date="2020-01" db="EMBL/GenBank/DDBJ databases">
        <authorList>
            <person name="Chen S."/>
        </authorList>
    </citation>
    <scope>NUCLEOTIDE SEQUENCE [LARGE SCALE GENOMIC DNA]</scope>
    <source>
        <strain evidence="2 3">GS-10</strain>
    </source>
</reference>